<name>A0A7S0QW13_9CRYP</name>
<dbReference type="AlphaFoldDB" id="A0A7S0QW13"/>
<sequence length="250" mass="28134">MRKFRIFLQSATAIRYLKPTAANSRSFFFFNTKAFEVIERLSAEKDKMSAEKDKVFDRLLAEKENSITIFRDSLVEAKAEKLKLQSRFNAVLADRSVVEMSAVAYRWIMKLGNLSATKTVEKIVDDFILEPQNANSSVRNLKAEAVTALSDLQATDKSFAQVSNANLAREMEVAYHNLSQRIHFPDNSSLSEGMYVGSGTMVSRAMIAVFTCIAQKHSLYDDTVRLLNMKGEYSCTISNGRFVHIPPPPP</sequence>
<gene>
    <name evidence="1" type="ORF">CCUR1050_LOCUS27681</name>
</gene>
<accession>A0A7S0QW13</accession>
<proteinExistence type="predicted"/>
<evidence type="ECO:0000313" key="1">
    <source>
        <dbReference type="EMBL" id="CAD8652509.1"/>
    </source>
</evidence>
<protein>
    <submittedName>
        <fullName evidence="1">Uncharacterized protein</fullName>
    </submittedName>
</protein>
<dbReference type="EMBL" id="HBEZ01050390">
    <property type="protein sequence ID" value="CAD8652509.1"/>
    <property type="molecule type" value="Transcribed_RNA"/>
</dbReference>
<organism evidence="1">
    <name type="scientific">Cryptomonas curvata</name>
    <dbReference type="NCBI Taxonomy" id="233186"/>
    <lineage>
        <taxon>Eukaryota</taxon>
        <taxon>Cryptophyceae</taxon>
        <taxon>Cryptomonadales</taxon>
        <taxon>Cryptomonadaceae</taxon>
        <taxon>Cryptomonas</taxon>
    </lineage>
</organism>
<reference evidence="1" key="1">
    <citation type="submission" date="2021-01" db="EMBL/GenBank/DDBJ databases">
        <authorList>
            <person name="Corre E."/>
            <person name="Pelletier E."/>
            <person name="Niang G."/>
            <person name="Scheremetjew M."/>
            <person name="Finn R."/>
            <person name="Kale V."/>
            <person name="Holt S."/>
            <person name="Cochrane G."/>
            <person name="Meng A."/>
            <person name="Brown T."/>
            <person name="Cohen L."/>
        </authorList>
    </citation>
    <scope>NUCLEOTIDE SEQUENCE</scope>
    <source>
        <strain evidence="1">CCAP979/52</strain>
    </source>
</reference>